<protein>
    <submittedName>
        <fullName evidence="2">Uncharacterized protein</fullName>
    </submittedName>
</protein>
<evidence type="ECO:0000313" key="2">
    <source>
        <dbReference type="EMBL" id="CEM22697.1"/>
    </source>
</evidence>
<feature type="compositionally biased region" description="Basic and acidic residues" evidence="1">
    <location>
        <begin position="223"/>
        <end position="236"/>
    </location>
</feature>
<dbReference type="EMBL" id="CDMY01000555">
    <property type="protein sequence ID" value="CEM22697.1"/>
    <property type="molecule type" value="Genomic_DNA"/>
</dbReference>
<reference evidence="2 3" key="1">
    <citation type="submission" date="2014-11" db="EMBL/GenBank/DDBJ databases">
        <authorList>
            <person name="Zhu J."/>
            <person name="Qi W."/>
            <person name="Song R."/>
        </authorList>
    </citation>
    <scope>NUCLEOTIDE SEQUENCE [LARGE SCALE GENOMIC DNA]</scope>
</reference>
<sequence length="243" mass="28585">MISYRNMRTGRAGDIITHTRADVQSNPLEIRCPLSQDFRDRLNTSFGMASYSEHPAIWLGTLVWPLVQEIVTAGYPLLKFNEYYLWNTRFNRKTGKLVDKRPAFVLEWDGRPWYWIIFEGCEYDDLPNYAEHVLHIRKKNLGNYGAVTDGREWFLCELPNEPDVDEGELKTEPVEFLSLGDMKSCEKFDTYDQAQEIVDWILRELREQALENPVEWTGTPEWQQERERREAERKAGLEQGMAN</sequence>
<dbReference type="VEuPathDB" id="CryptoDB:Vbra_16869"/>
<gene>
    <name evidence="2" type="ORF">Vbra_16869</name>
</gene>
<evidence type="ECO:0000313" key="3">
    <source>
        <dbReference type="Proteomes" id="UP000041254"/>
    </source>
</evidence>
<dbReference type="AlphaFoldDB" id="A0A0G4G474"/>
<organism evidence="2 3">
    <name type="scientific">Vitrella brassicaformis (strain CCMP3155)</name>
    <dbReference type="NCBI Taxonomy" id="1169540"/>
    <lineage>
        <taxon>Eukaryota</taxon>
        <taxon>Sar</taxon>
        <taxon>Alveolata</taxon>
        <taxon>Colpodellida</taxon>
        <taxon>Vitrellaceae</taxon>
        <taxon>Vitrella</taxon>
    </lineage>
</organism>
<accession>A0A0G4G474</accession>
<keyword evidence="3" id="KW-1185">Reference proteome</keyword>
<proteinExistence type="predicted"/>
<evidence type="ECO:0000256" key="1">
    <source>
        <dbReference type="SAM" id="MobiDB-lite"/>
    </source>
</evidence>
<dbReference type="InParanoid" id="A0A0G4G474"/>
<feature type="region of interest" description="Disordered" evidence="1">
    <location>
        <begin position="214"/>
        <end position="243"/>
    </location>
</feature>
<name>A0A0G4G474_VITBC</name>
<dbReference type="PhylomeDB" id="A0A0G4G474"/>
<dbReference type="Proteomes" id="UP000041254">
    <property type="component" value="Unassembled WGS sequence"/>
</dbReference>